<reference evidence="1" key="1">
    <citation type="submission" date="2023-10" db="EMBL/GenBank/DDBJ databases">
        <authorList>
            <person name="Domelevo Entfellner J.-B."/>
        </authorList>
    </citation>
    <scope>NUCLEOTIDE SEQUENCE</scope>
</reference>
<name>A0AA86W0Q7_9FABA</name>
<evidence type="ECO:0000313" key="2">
    <source>
        <dbReference type="Proteomes" id="UP001189624"/>
    </source>
</evidence>
<sequence>KKEQMVVRLRQMAVQKGPLGGRRPSTLARRPSRGFRWGQTVVHPCQTAIHG</sequence>
<feature type="non-terminal residue" evidence="1">
    <location>
        <position position="1"/>
    </location>
</feature>
<protein>
    <submittedName>
        <fullName evidence="1">Uncharacterized protein</fullName>
    </submittedName>
</protein>
<dbReference type="Gramene" id="rna-AYBTSS11_LOCUS26992">
    <property type="protein sequence ID" value="CAJ1974905.1"/>
    <property type="gene ID" value="gene-AYBTSS11_LOCUS26992"/>
</dbReference>
<evidence type="ECO:0000313" key="1">
    <source>
        <dbReference type="EMBL" id="CAJ1974905.1"/>
    </source>
</evidence>
<keyword evidence="2" id="KW-1185">Reference proteome</keyword>
<dbReference type="Proteomes" id="UP001189624">
    <property type="component" value="Chromosome 9"/>
</dbReference>
<organism evidence="1 2">
    <name type="scientific">Sphenostylis stenocarpa</name>
    <dbReference type="NCBI Taxonomy" id="92480"/>
    <lineage>
        <taxon>Eukaryota</taxon>
        <taxon>Viridiplantae</taxon>
        <taxon>Streptophyta</taxon>
        <taxon>Embryophyta</taxon>
        <taxon>Tracheophyta</taxon>
        <taxon>Spermatophyta</taxon>
        <taxon>Magnoliopsida</taxon>
        <taxon>eudicotyledons</taxon>
        <taxon>Gunneridae</taxon>
        <taxon>Pentapetalae</taxon>
        <taxon>rosids</taxon>
        <taxon>fabids</taxon>
        <taxon>Fabales</taxon>
        <taxon>Fabaceae</taxon>
        <taxon>Papilionoideae</taxon>
        <taxon>50 kb inversion clade</taxon>
        <taxon>NPAAA clade</taxon>
        <taxon>indigoferoid/millettioid clade</taxon>
        <taxon>Phaseoleae</taxon>
        <taxon>Sphenostylis</taxon>
    </lineage>
</organism>
<dbReference type="EMBL" id="OY731406">
    <property type="protein sequence ID" value="CAJ1974905.1"/>
    <property type="molecule type" value="Genomic_DNA"/>
</dbReference>
<proteinExistence type="predicted"/>
<gene>
    <name evidence="1" type="ORF">AYBTSS11_LOCUS26992</name>
</gene>
<dbReference type="AlphaFoldDB" id="A0AA86W0Q7"/>
<accession>A0AA86W0Q7</accession>